<dbReference type="Gene3D" id="1.20.1460.20">
    <property type="match status" value="1"/>
</dbReference>
<feature type="transmembrane region" description="Helical" evidence="10">
    <location>
        <begin position="390"/>
        <end position="421"/>
    </location>
</feature>
<gene>
    <name evidence="13" type="ORF">J2751_001861</name>
</gene>
<dbReference type="InterPro" id="IPR002490">
    <property type="entry name" value="V-ATPase_116kDa_su"/>
</dbReference>
<feature type="transmembrane region" description="Helical" evidence="10">
    <location>
        <begin position="699"/>
        <end position="724"/>
    </location>
</feature>
<evidence type="ECO:0000256" key="9">
    <source>
        <dbReference type="ARBA" id="ARBA00068671"/>
    </source>
</evidence>
<keyword evidence="7 10" id="KW-0472">Membrane</keyword>
<evidence type="ECO:0000256" key="12">
    <source>
        <dbReference type="SAM" id="MobiDB-lite"/>
    </source>
</evidence>
<evidence type="ECO:0000256" key="2">
    <source>
        <dbReference type="ARBA" id="ARBA00009904"/>
    </source>
</evidence>
<evidence type="ECO:0000256" key="7">
    <source>
        <dbReference type="ARBA" id="ARBA00023136"/>
    </source>
</evidence>
<keyword evidence="11" id="KW-0175">Coiled coil</keyword>
<feature type="transmembrane region" description="Helical" evidence="10">
    <location>
        <begin position="634"/>
        <end position="657"/>
    </location>
</feature>
<dbReference type="GO" id="GO:0046961">
    <property type="term" value="F:proton-transporting ATPase activity, rotational mechanism"/>
    <property type="evidence" value="ECO:0007669"/>
    <property type="project" value="InterPro"/>
</dbReference>
<dbReference type="Gene3D" id="3.30.70.2170">
    <property type="match status" value="1"/>
</dbReference>
<evidence type="ECO:0000256" key="6">
    <source>
        <dbReference type="ARBA" id="ARBA00023065"/>
    </source>
</evidence>
<feature type="compositionally biased region" description="Basic and acidic residues" evidence="12">
    <location>
        <begin position="310"/>
        <end position="329"/>
    </location>
</feature>
<name>A0A8T4GIL5_9EURY</name>
<dbReference type="GO" id="GO:0033179">
    <property type="term" value="C:proton-transporting V-type ATPase, V0 domain"/>
    <property type="evidence" value="ECO:0007669"/>
    <property type="project" value="InterPro"/>
</dbReference>
<feature type="region of interest" description="Disordered" evidence="12">
    <location>
        <begin position="310"/>
        <end position="362"/>
    </location>
</feature>
<evidence type="ECO:0000256" key="8">
    <source>
        <dbReference type="ARBA" id="ARBA00059506"/>
    </source>
</evidence>
<evidence type="ECO:0000256" key="1">
    <source>
        <dbReference type="ARBA" id="ARBA00004141"/>
    </source>
</evidence>
<keyword evidence="6 10" id="KW-0406">Ion transport</keyword>
<evidence type="ECO:0000256" key="5">
    <source>
        <dbReference type="ARBA" id="ARBA00022989"/>
    </source>
</evidence>
<evidence type="ECO:0000256" key="3">
    <source>
        <dbReference type="ARBA" id="ARBA00022448"/>
    </source>
</evidence>
<keyword evidence="14" id="KW-1185">Reference proteome</keyword>
<feature type="coiled-coil region" evidence="11">
    <location>
        <begin position="86"/>
        <end position="120"/>
    </location>
</feature>
<dbReference type="GO" id="GO:0007035">
    <property type="term" value="P:vacuolar acidification"/>
    <property type="evidence" value="ECO:0007669"/>
    <property type="project" value="TreeGrafter"/>
</dbReference>
<comment type="similarity">
    <text evidence="2 10">Belongs to the V-ATPase 116 kDa subunit family.</text>
</comment>
<comment type="caution">
    <text evidence="13">The sequence shown here is derived from an EMBL/GenBank/DDBJ whole genome shotgun (WGS) entry which is preliminary data.</text>
</comment>
<accession>A0A8T4GIL5</accession>
<evidence type="ECO:0000313" key="13">
    <source>
        <dbReference type="EMBL" id="MBP1922845.1"/>
    </source>
</evidence>
<evidence type="ECO:0000256" key="4">
    <source>
        <dbReference type="ARBA" id="ARBA00022692"/>
    </source>
</evidence>
<evidence type="ECO:0000313" key="14">
    <source>
        <dbReference type="Proteomes" id="UP000823588"/>
    </source>
</evidence>
<proteinExistence type="inferred from homology"/>
<evidence type="ECO:0000256" key="11">
    <source>
        <dbReference type="SAM" id="Coils"/>
    </source>
</evidence>
<feature type="transmembrane region" description="Helical" evidence="10">
    <location>
        <begin position="481"/>
        <end position="505"/>
    </location>
</feature>
<comment type="subcellular location">
    <subcellularLocation>
        <location evidence="1">Membrane</location>
        <topology evidence="1">Multi-pass membrane protein</topology>
    </subcellularLocation>
</comment>
<feature type="transmembrane region" description="Helical" evidence="10">
    <location>
        <begin position="594"/>
        <end position="613"/>
    </location>
</feature>
<reference evidence="13" key="1">
    <citation type="submission" date="2021-03" db="EMBL/GenBank/DDBJ databases">
        <title>Genomic Encyclopedia of Type Strains, Phase IV (KMG-IV): sequencing the most valuable type-strain genomes for metagenomic binning, comparative biology and taxonomic classification.</title>
        <authorList>
            <person name="Goeker M."/>
        </authorList>
    </citation>
    <scope>NUCLEOTIDE SEQUENCE</scope>
    <source>
        <strain evidence="13">DSM 23564</strain>
    </source>
</reference>
<keyword evidence="3 10" id="KW-0813">Transport</keyword>
<feature type="transmembrane region" description="Helical" evidence="10">
    <location>
        <begin position="433"/>
        <end position="451"/>
    </location>
</feature>
<sequence length="764" mass="82157">MALRPEQMSKVSVTGSKRVIDDVIEAAYDHHSLHVTDYDDRYEGFAPGDSIAGAEAVNERLVTVRSLESILDVDDGDADGIGSLDDEELATELETTRDRVNELNDRRDDLRASIRDRQEAIERMEPFADLGIALDLLGGYDSLEVVVGEAKADAVEAALAAADDVASFEVFSGGTVVAAFAAPADGAEEGFLQDSLVGVDIALLEVPDADATPSEYVAELERERSELESELAEVDAELASVKEDAAGFLLRAEEQLTIEAQKKEAPLSFATTENAFIAEGWIPTATFPEFESTIADAVGDHAAVEELERASFTPDGDHHTETVERDHGDASSPDGADESAEREAATDGGRATQASDDPPVVQNNGKAAGPFELLVQGFGRPKYSEFDPTLLVFLTFPLMFGFMIGDIGYGVLYAAVGWYLYSNYEGAFREMGSVAMWAGAFTILFGIYYGIDLFGYHAYPWFGIESWPIAKGLSPGAGEWALAWLVMSALFGILHLNAGYILSFVSNLQQHDLKHAMYESASWLLLLNGAWVWIFSTQAGGVRPEFLRPDVTLPVVGNLAELDLVASGEKPEFLFTSIDVVTLGAVQFQGLPEIVGIVALLGAFVGFLLLAIGEPTEIAEVLSPIVNVISYARIMAVLLAKGGMALAVNLLAFGAYIDEGGEGSYHFIFTPSRLAEVQAQPETYELVFAGISTAFEPSVIGVVALVGAILVAIVGHIVVLLLGITAAGIQAVRLEYVEFFGQFYEGGGDPYSPFGYDRRYTSEE</sequence>
<keyword evidence="4 10" id="KW-0812">Transmembrane</keyword>
<protein>
    <recommendedName>
        <fullName evidence="9 10">A-type ATP synthase subunit I</fullName>
    </recommendedName>
</protein>
<dbReference type="Proteomes" id="UP000823588">
    <property type="component" value="Unassembled WGS sequence"/>
</dbReference>
<keyword evidence="5 10" id="KW-1133">Transmembrane helix</keyword>
<evidence type="ECO:0000256" key="10">
    <source>
        <dbReference type="RuleBase" id="RU361189"/>
    </source>
</evidence>
<dbReference type="GO" id="GO:0051117">
    <property type="term" value="F:ATPase binding"/>
    <property type="evidence" value="ECO:0007669"/>
    <property type="project" value="TreeGrafter"/>
</dbReference>
<feature type="coiled-coil region" evidence="11">
    <location>
        <begin position="217"/>
        <end position="244"/>
    </location>
</feature>
<comment type="function">
    <text evidence="8">Component of the A-type ATP synthase that produces ATP from ADP in the presence of a proton gradient across the membrane.</text>
</comment>
<dbReference type="GO" id="GO:0016471">
    <property type="term" value="C:vacuolar proton-transporting V-type ATPase complex"/>
    <property type="evidence" value="ECO:0007669"/>
    <property type="project" value="TreeGrafter"/>
</dbReference>
<dbReference type="PANTHER" id="PTHR11629">
    <property type="entry name" value="VACUOLAR PROTON ATPASES"/>
    <property type="match status" value="1"/>
</dbReference>
<dbReference type="PANTHER" id="PTHR11629:SF63">
    <property type="entry name" value="V-TYPE PROTON ATPASE SUBUNIT A"/>
    <property type="match status" value="1"/>
</dbReference>
<dbReference type="AlphaFoldDB" id="A0A8T4GIL5"/>
<dbReference type="EMBL" id="JAGGKQ010000012">
    <property type="protein sequence ID" value="MBP1922845.1"/>
    <property type="molecule type" value="Genomic_DNA"/>
</dbReference>
<dbReference type="Pfam" id="PF01496">
    <property type="entry name" value="V_ATPase_I"/>
    <property type="match status" value="1"/>
</dbReference>
<feature type="transmembrane region" description="Helical" evidence="10">
    <location>
        <begin position="517"/>
        <end position="536"/>
    </location>
</feature>
<dbReference type="Gene3D" id="3.30.70.2750">
    <property type="match status" value="1"/>
</dbReference>
<organism evidence="13 14">
    <name type="scientific">Halorubrum alkaliphilum</name>
    <dbReference type="NCBI Taxonomy" id="261290"/>
    <lineage>
        <taxon>Archaea</taxon>
        <taxon>Methanobacteriati</taxon>
        <taxon>Methanobacteriota</taxon>
        <taxon>Stenosarchaea group</taxon>
        <taxon>Halobacteria</taxon>
        <taxon>Halobacteriales</taxon>
        <taxon>Haloferacaceae</taxon>
        <taxon>Halorubrum</taxon>
    </lineage>
</organism>